<proteinExistence type="predicted"/>
<evidence type="ECO:0000256" key="1">
    <source>
        <dbReference type="SAM" id="Phobius"/>
    </source>
</evidence>
<feature type="transmembrane region" description="Helical" evidence="1">
    <location>
        <begin position="29"/>
        <end position="52"/>
    </location>
</feature>
<accession>A0A0F7RZ65</accession>
<keyword evidence="1" id="KW-1133">Transmembrane helix</keyword>
<keyword evidence="3" id="KW-1185">Reference proteome</keyword>
<dbReference type="AlphaFoldDB" id="A0A0F7RZ65"/>
<organism evidence="2 3">
    <name type="scientific">Sporisorium scitamineum</name>
    <dbReference type="NCBI Taxonomy" id="49012"/>
    <lineage>
        <taxon>Eukaryota</taxon>
        <taxon>Fungi</taxon>
        <taxon>Dikarya</taxon>
        <taxon>Basidiomycota</taxon>
        <taxon>Ustilaginomycotina</taxon>
        <taxon>Ustilaginomycetes</taxon>
        <taxon>Ustilaginales</taxon>
        <taxon>Ustilaginaceae</taxon>
        <taxon>Sporisorium</taxon>
    </lineage>
</organism>
<reference evidence="3" key="1">
    <citation type="submission" date="2014-06" db="EMBL/GenBank/DDBJ databases">
        <authorList>
            <person name="Berkman P.J."/>
        </authorList>
    </citation>
    <scope>NUCLEOTIDE SEQUENCE [LARGE SCALE GENOMIC DNA]</scope>
</reference>
<evidence type="ECO:0000313" key="3">
    <source>
        <dbReference type="Proteomes" id="UP000242770"/>
    </source>
</evidence>
<keyword evidence="1" id="KW-0472">Membrane</keyword>
<name>A0A0F7RZ65_9BASI</name>
<gene>
    <name evidence="2" type="primary">SSCI30680.1</name>
</gene>
<evidence type="ECO:0000313" key="2">
    <source>
        <dbReference type="EMBL" id="CDR99882.1"/>
    </source>
</evidence>
<dbReference type="EMBL" id="CCFA01001691">
    <property type="protein sequence ID" value="CDR99882.1"/>
    <property type="molecule type" value="Genomic_DNA"/>
</dbReference>
<keyword evidence="1" id="KW-0812">Transmembrane</keyword>
<protein>
    <submittedName>
        <fullName evidence="2">Uncharacterized protein</fullName>
    </submittedName>
</protein>
<dbReference type="Proteomes" id="UP000242770">
    <property type="component" value="Unassembled WGS sequence"/>
</dbReference>
<sequence>MPLGYLGPAVPFEALEPEDRHAWFGQLRVIPWILAAVALGLSVESIALIILAKQQCLGASYPVSSTPEKGCLLMGHASNLGHQKTSQGFIIAIRQKGDTQRFFQVPQVHPPIC</sequence>